<name>A0A194XQP9_MOLSC</name>
<dbReference type="Gene3D" id="3.40.50.150">
    <property type="entry name" value="Vaccinia Virus protein VP39"/>
    <property type="match status" value="1"/>
</dbReference>
<dbReference type="InterPro" id="IPR041698">
    <property type="entry name" value="Methyltransf_25"/>
</dbReference>
<dbReference type="InParanoid" id="A0A194XQP9"/>
<dbReference type="CDD" id="cd02440">
    <property type="entry name" value="AdoMet_MTases"/>
    <property type="match status" value="1"/>
</dbReference>
<sequence>MASQTFLNTHSNSYDRMTSGGTLSIAKQAIAMLPIPITDSSYVLDNACGTGIVSEVIKAQCPAARIMGADLAPGMLEIYKDKARRYGWENTDTKAQDVRNLNEFRDETFTHVITNMGFAPDADDLTGPGRAAKEMWRVLKPGGVAVVTTWYRRNFEKAFEATGRTIRPNEEPSAWKIPAEWNKGWWLMKMLDEGGFDADVEVKLVKGGMQASSLDELVENLMYFKDMFFKGYNEEEVKRLLEVMRKEISAAPGYNETNDGVKVEMIAWVGIAVKI</sequence>
<dbReference type="Pfam" id="PF13649">
    <property type="entry name" value="Methyltransf_25"/>
    <property type="match status" value="1"/>
</dbReference>
<organism evidence="3 4">
    <name type="scientific">Mollisia scopiformis</name>
    <name type="common">Conifer needle endophyte fungus</name>
    <name type="synonym">Phialocephala scopiformis</name>
    <dbReference type="NCBI Taxonomy" id="149040"/>
    <lineage>
        <taxon>Eukaryota</taxon>
        <taxon>Fungi</taxon>
        <taxon>Dikarya</taxon>
        <taxon>Ascomycota</taxon>
        <taxon>Pezizomycotina</taxon>
        <taxon>Leotiomycetes</taxon>
        <taxon>Helotiales</taxon>
        <taxon>Mollisiaceae</taxon>
        <taxon>Mollisia</taxon>
    </lineage>
</organism>
<dbReference type="SUPFAM" id="SSF53335">
    <property type="entry name" value="S-adenosyl-L-methionine-dependent methyltransferases"/>
    <property type="match status" value="1"/>
</dbReference>
<accession>A0A194XQP9</accession>
<evidence type="ECO:0000259" key="2">
    <source>
        <dbReference type="Pfam" id="PF13649"/>
    </source>
</evidence>
<dbReference type="EMBL" id="KQ947407">
    <property type="protein sequence ID" value="KUJ22047.1"/>
    <property type="molecule type" value="Genomic_DNA"/>
</dbReference>
<dbReference type="RefSeq" id="XP_018076402.1">
    <property type="nucleotide sequence ID" value="XM_018211561.1"/>
</dbReference>
<dbReference type="InterPro" id="IPR029063">
    <property type="entry name" value="SAM-dependent_MTases_sf"/>
</dbReference>
<dbReference type="GeneID" id="28821287"/>
<keyword evidence="1 3" id="KW-0808">Transferase</keyword>
<reference evidence="3 4" key="1">
    <citation type="submission" date="2015-10" db="EMBL/GenBank/DDBJ databases">
        <title>Full genome of DAOMC 229536 Phialocephala scopiformis, a fungal endophyte of spruce producing the potent anti-insectan compound rugulosin.</title>
        <authorList>
            <consortium name="DOE Joint Genome Institute"/>
            <person name="Walker A.K."/>
            <person name="Frasz S.L."/>
            <person name="Seifert K.A."/>
            <person name="Miller J.D."/>
            <person name="Mondo S.J."/>
            <person name="Labutti K."/>
            <person name="Lipzen A."/>
            <person name="Dockter R."/>
            <person name="Kennedy M."/>
            <person name="Grigoriev I.V."/>
            <person name="Spatafora J.W."/>
        </authorList>
    </citation>
    <scope>NUCLEOTIDE SEQUENCE [LARGE SCALE GENOMIC DNA]</scope>
    <source>
        <strain evidence="3 4">CBS 120377</strain>
    </source>
</reference>
<proteinExistence type="predicted"/>
<keyword evidence="3" id="KW-0489">Methyltransferase</keyword>
<dbReference type="PANTHER" id="PTHR43861">
    <property type="entry name" value="TRANS-ACONITATE 2-METHYLTRANSFERASE-RELATED"/>
    <property type="match status" value="1"/>
</dbReference>
<dbReference type="OrthoDB" id="2013972at2759"/>
<dbReference type="AlphaFoldDB" id="A0A194XQP9"/>
<keyword evidence="4" id="KW-1185">Reference proteome</keyword>
<protein>
    <submittedName>
        <fullName evidence="3">S-adenosyl-L-methionine-dependent methyltransferase</fullName>
    </submittedName>
</protein>
<dbReference type="GO" id="GO:0008168">
    <property type="term" value="F:methyltransferase activity"/>
    <property type="evidence" value="ECO:0007669"/>
    <property type="project" value="UniProtKB-KW"/>
</dbReference>
<dbReference type="KEGG" id="psco:LY89DRAFT_638201"/>
<feature type="domain" description="Methyltransferase" evidence="2">
    <location>
        <begin position="43"/>
        <end position="143"/>
    </location>
</feature>
<evidence type="ECO:0000313" key="3">
    <source>
        <dbReference type="EMBL" id="KUJ22047.1"/>
    </source>
</evidence>
<evidence type="ECO:0000256" key="1">
    <source>
        <dbReference type="ARBA" id="ARBA00022679"/>
    </source>
</evidence>
<dbReference type="Proteomes" id="UP000070700">
    <property type="component" value="Unassembled WGS sequence"/>
</dbReference>
<gene>
    <name evidence="3" type="ORF">LY89DRAFT_638201</name>
</gene>
<dbReference type="GO" id="GO:0032259">
    <property type="term" value="P:methylation"/>
    <property type="evidence" value="ECO:0007669"/>
    <property type="project" value="UniProtKB-KW"/>
</dbReference>
<evidence type="ECO:0000313" key="4">
    <source>
        <dbReference type="Proteomes" id="UP000070700"/>
    </source>
</evidence>